<accession>A0A8B8ZFI2</accession>
<feature type="compositionally biased region" description="Basic and acidic residues" evidence="6">
    <location>
        <begin position="1"/>
        <end position="30"/>
    </location>
</feature>
<feature type="region of interest" description="Disordered" evidence="6">
    <location>
        <begin position="1"/>
        <end position="52"/>
    </location>
</feature>
<dbReference type="KEGG" id="pda:113463284"/>
<dbReference type="RefSeq" id="XP_038970188.1">
    <property type="nucleotide sequence ID" value="XM_039114260.1"/>
</dbReference>
<feature type="compositionally biased region" description="Basic and acidic residues" evidence="6">
    <location>
        <begin position="98"/>
        <end position="133"/>
    </location>
</feature>
<dbReference type="PROSITE" id="PS50982">
    <property type="entry name" value="MBD"/>
    <property type="match status" value="1"/>
</dbReference>
<evidence type="ECO:0000256" key="3">
    <source>
        <dbReference type="ARBA" id="ARBA00023125"/>
    </source>
</evidence>
<dbReference type="SUPFAM" id="SSF54171">
    <property type="entry name" value="DNA-binding domain"/>
    <property type="match status" value="1"/>
</dbReference>
<dbReference type="OrthoDB" id="1435582at2759"/>
<evidence type="ECO:0000259" key="7">
    <source>
        <dbReference type="PROSITE" id="PS50982"/>
    </source>
</evidence>
<gene>
    <name evidence="9" type="primary">LOC113463284</name>
</gene>
<organism evidence="8 9">
    <name type="scientific">Phoenix dactylifera</name>
    <name type="common">Date palm</name>
    <dbReference type="NCBI Taxonomy" id="42345"/>
    <lineage>
        <taxon>Eukaryota</taxon>
        <taxon>Viridiplantae</taxon>
        <taxon>Streptophyta</taxon>
        <taxon>Embryophyta</taxon>
        <taxon>Tracheophyta</taxon>
        <taxon>Spermatophyta</taxon>
        <taxon>Magnoliopsida</taxon>
        <taxon>Liliopsida</taxon>
        <taxon>Arecaceae</taxon>
        <taxon>Coryphoideae</taxon>
        <taxon>Phoeniceae</taxon>
        <taxon>Phoenix</taxon>
    </lineage>
</organism>
<feature type="compositionally biased region" description="Basic and acidic residues" evidence="6">
    <location>
        <begin position="224"/>
        <end position="241"/>
    </location>
</feature>
<proteinExistence type="predicted"/>
<keyword evidence="8" id="KW-1185">Reference proteome</keyword>
<sequence>MAANEAERKVAEESPAEKERGAEEVVDRELTAPPGWRKKLMPKKVGTPRRNDVVFISPNGEEIKNKKQLEIFLRLHPENPPSSEFDWGTGQTPRRSARINEKMKAAENPEGEKSRKRERKASSKKTENEKKANDSVTEGPAAQEDAKVEAEDATVEGTGAVDEKVKADGDGDEKSKEEFISAETALKEGAENIGEKTEELEESSKVIPADTDILPPPTDSAEQVVKESKVPEEGSCKDKDAAVPVDAPVNPDDGQLQPETSPELLKVIKS</sequence>
<evidence type="ECO:0000313" key="8">
    <source>
        <dbReference type="Proteomes" id="UP000228380"/>
    </source>
</evidence>
<reference evidence="8" key="1">
    <citation type="journal article" date="2019" name="Nat. Commun.">
        <title>Genome-wide association mapping of date palm fruit traits.</title>
        <authorList>
            <person name="Hazzouri K.M."/>
            <person name="Gros-Balthazard M."/>
            <person name="Flowers J.M."/>
            <person name="Copetti D."/>
            <person name="Lemansour A."/>
            <person name="Lebrun M."/>
            <person name="Masmoudi K."/>
            <person name="Ferrand S."/>
            <person name="Dhar M.I."/>
            <person name="Fresquez Z.A."/>
            <person name="Rosas U."/>
            <person name="Zhang J."/>
            <person name="Talag J."/>
            <person name="Lee S."/>
            <person name="Kudrna D."/>
            <person name="Powell R.F."/>
            <person name="Leitch I.J."/>
            <person name="Krueger R.R."/>
            <person name="Wing R.A."/>
            <person name="Amiri K.M.A."/>
            <person name="Purugganan M.D."/>
        </authorList>
    </citation>
    <scope>NUCLEOTIDE SEQUENCE [LARGE SCALE GENOMIC DNA]</scope>
    <source>
        <strain evidence="8">cv. Khalas</strain>
    </source>
</reference>
<evidence type="ECO:0000256" key="2">
    <source>
        <dbReference type="ARBA" id="ARBA00023015"/>
    </source>
</evidence>
<dbReference type="InterPro" id="IPR039622">
    <property type="entry name" value="MBD10/11"/>
</dbReference>
<keyword evidence="2" id="KW-0805">Transcription regulation</keyword>
<evidence type="ECO:0000256" key="4">
    <source>
        <dbReference type="ARBA" id="ARBA00023163"/>
    </source>
</evidence>
<evidence type="ECO:0000313" key="9">
    <source>
        <dbReference type="RefSeq" id="XP_038970188.1"/>
    </source>
</evidence>
<evidence type="ECO:0000256" key="5">
    <source>
        <dbReference type="ARBA" id="ARBA00023242"/>
    </source>
</evidence>
<feature type="compositionally biased region" description="Basic and acidic residues" evidence="6">
    <location>
        <begin position="161"/>
        <end position="197"/>
    </location>
</feature>
<reference evidence="9" key="2">
    <citation type="submission" date="2025-08" db="UniProtKB">
        <authorList>
            <consortium name="RefSeq"/>
        </authorList>
    </citation>
    <scope>IDENTIFICATION</scope>
    <source>
        <tissue evidence="9">Young leaves</tissue>
    </source>
</reference>
<dbReference type="InterPro" id="IPR016177">
    <property type="entry name" value="DNA-bd_dom_sf"/>
</dbReference>
<dbReference type="AlphaFoldDB" id="A0A8B8ZFI2"/>
<keyword evidence="3" id="KW-0238">DNA-binding</keyword>
<comment type="subcellular location">
    <subcellularLocation>
        <location evidence="1">Nucleus</location>
    </subcellularLocation>
</comment>
<keyword evidence="5" id="KW-0539">Nucleus</keyword>
<dbReference type="Proteomes" id="UP000228380">
    <property type="component" value="Chromosome 16"/>
</dbReference>
<protein>
    <submittedName>
        <fullName evidence="9">Methyl-CpG-binding domain-containing protein 11-like</fullName>
    </submittedName>
</protein>
<dbReference type="InterPro" id="IPR001739">
    <property type="entry name" value="Methyl_CpG_DNA-bd"/>
</dbReference>
<dbReference type="Gene3D" id="3.30.890.10">
    <property type="entry name" value="Methyl-cpg-binding Protein 2, Chain A"/>
    <property type="match status" value="1"/>
</dbReference>
<keyword evidence="4" id="KW-0804">Transcription</keyword>
<evidence type="ECO:0000256" key="6">
    <source>
        <dbReference type="SAM" id="MobiDB-lite"/>
    </source>
</evidence>
<dbReference type="GO" id="GO:0005634">
    <property type="term" value="C:nucleus"/>
    <property type="evidence" value="ECO:0007669"/>
    <property type="project" value="UniProtKB-SubCell"/>
</dbReference>
<evidence type="ECO:0000256" key="1">
    <source>
        <dbReference type="ARBA" id="ARBA00004123"/>
    </source>
</evidence>
<dbReference type="GO" id="GO:0003677">
    <property type="term" value="F:DNA binding"/>
    <property type="evidence" value="ECO:0007669"/>
    <property type="project" value="UniProtKB-KW"/>
</dbReference>
<dbReference type="Pfam" id="PF01429">
    <property type="entry name" value="MBD"/>
    <property type="match status" value="1"/>
</dbReference>
<dbReference type="GeneID" id="113463284"/>
<feature type="domain" description="MBD" evidence="7">
    <location>
        <begin position="22"/>
        <end position="92"/>
    </location>
</feature>
<feature type="region of interest" description="Disordered" evidence="6">
    <location>
        <begin position="74"/>
        <end position="270"/>
    </location>
</feature>
<dbReference type="PANTHER" id="PTHR33729:SF6">
    <property type="entry name" value="METHYL-CPG-BINDING DOMAIN-CONTAINING PROTEIN 11"/>
    <property type="match status" value="1"/>
</dbReference>
<name>A0A8B8ZFI2_PHODC</name>
<dbReference type="PANTHER" id="PTHR33729">
    <property type="entry name" value="METHYL-CPG BINDING DOMAIN CONTAINING PROTEIN, EXPRESSED"/>
    <property type="match status" value="1"/>
</dbReference>